<dbReference type="CDD" id="cd03255">
    <property type="entry name" value="ABC_MJ0796_LolCDE_FtsE"/>
    <property type="match status" value="1"/>
</dbReference>
<dbReference type="InterPro" id="IPR017911">
    <property type="entry name" value="MacB-like_ATP-bd"/>
</dbReference>
<keyword evidence="4 7" id="KW-0067">ATP-binding</keyword>
<evidence type="ECO:0000256" key="2">
    <source>
        <dbReference type="ARBA" id="ARBA00022448"/>
    </source>
</evidence>
<dbReference type="InterPro" id="IPR027417">
    <property type="entry name" value="P-loop_NTPase"/>
</dbReference>
<evidence type="ECO:0000256" key="1">
    <source>
        <dbReference type="ARBA" id="ARBA00005417"/>
    </source>
</evidence>
<dbReference type="InterPro" id="IPR003593">
    <property type="entry name" value="AAA+_ATPase"/>
</dbReference>
<evidence type="ECO:0000256" key="4">
    <source>
        <dbReference type="ARBA" id="ARBA00022840"/>
    </source>
</evidence>
<keyword evidence="5" id="KW-1278">Translocase</keyword>
<dbReference type="SUPFAM" id="SSF52540">
    <property type="entry name" value="P-loop containing nucleoside triphosphate hydrolases"/>
    <property type="match status" value="1"/>
</dbReference>
<dbReference type="Pfam" id="PF00005">
    <property type="entry name" value="ABC_tran"/>
    <property type="match status" value="1"/>
</dbReference>
<comment type="caution">
    <text evidence="7">The sequence shown here is derived from an EMBL/GenBank/DDBJ whole genome shotgun (WGS) entry which is preliminary data.</text>
</comment>
<dbReference type="RefSeq" id="WP_345027226.1">
    <property type="nucleotide sequence ID" value="NZ_BAABEY010000012.1"/>
</dbReference>
<dbReference type="Proteomes" id="UP001501508">
    <property type="component" value="Unassembled WGS sequence"/>
</dbReference>
<name>A0ABP8LS36_9BACT</name>
<evidence type="ECO:0000259" key="6">
    <source>
        <dbReference type="PROSITE" id="PS50893"/>
    </source>
</evidence>
<dbReference type="InterPro" id="IPR003439">
    <property type="entry name" value="ABC_transporter-like_ATP-bd"/>
</dbReference>
<evidence type="ECO:0000256" key="5">
    <source>
        <dbReference type="ARBA" id="ARBA00022967"/>
    </source>
</evidence>
<evidence type="ECO:0000313" key="8">
    <source>
        <dbReference type="Proteomes" id="UP001501508"/>
    </source>
</evidence>
<dbReference type="PANTHER" id="PTHR42798">
    <property type="entry name" value="LIPOPROTEIN-RELEASING SYSTEM ATP-BINDING PROTEIN LOLD"/>
    <property type="match status" value="1"/>
</dbReference>
<keyword evidence="3" id="KW-0547">Nucleotide-binding</keyword>
<feature type="domain" description="ABC transporter" evidence="6">
    <location>
        <begin position="4"/>
        <end position="236"/>
    </location>
</feature>
<dbReference type="PROSITE" id="PS00211">
    <property type="entry name" value="ABC_TRANSPORTER_1"/>
    <property type="match status" value="1"/>
</dbReference>
<proteinExistence type="inferred from homology"/>
<dbReference type="Gene3D" id="3.40.50.300">
    <property type="entry name" value="P-loop containing nucleotide triphosphate hydrolases"/>
    <property type="match status" value="1"/>
</dbReference>
<protein>
    <submittedName>
        <fullName evidence="7">ABC transporter ATP-binding protein</fullName>
    </submittedName>
</protein>
<reference evidence="8" key="1">
    <citation type="journal article" date="2019" name="Int. J. Syst. Evol. Microbiol.">
        <title>The Global Catalogue of Microorganisms (GCM) 10K type strain sequencing project: providing services to taxonomists for standard genome sequencing and annotation.</title>
        <authorList>
            <consortium name="The Broad Institute Genomics Platform"/>
            <consortium name="The Broad Institute Genome Sequencing Center for Infectious Disease"/>
            <person name="Wu L."/>
            <person name="Ma J."/>
        </authorList>
    </citation>
    <scope>NUCLEOTIDE SEQUENCE [LARGE SCALE GENOMIC DNA]</scope>
    <source>
        <strain evidence="8">JCM 31920</strain>
    </source>
</reference>
<dbReference type="GO" id="GO:0005524">
    <property type="term" value="F:ATP binding"/>
    <property type="evidence" value="ECO:0007669"/>
    <property type="project" value="UniProtKB-KW"/>
</dbReference>
<accession>A0ABP8LS36</accession>
<evidence type="ECO:0000313" key="7">
    <source>
        <dbReference type="EMBL" id="GAA4435375.1"/>
    </source>
</evidence>
<dbReference type="InterPro" id="IPR017871">
    <property type="entry name" value="ABC_transporter-like_CS"/>
</dbReference>
<dbReference type="PROSITE" id="PS50893">
    <property type="entry name" value="ABC_TRANSPORTER_2"/>
    <property type="match status" value="1"/>
</dbReference>
<dbReference type="EMBL" id="BAABEY010000012">
    <property type="protein sequence ID" value="GAA4435375.1"/>
    <property type="molecule type" value="Genomic_DNA"/>
</dbReference>
<organism evidence="7 8">
    <name type="scientific">Ravibacter arvi</name>
    <dbReference type="NCBI Taxonomy" id="2051041"/>
    <lineage>
        <taxon>Bacteria</taxon>
        <taxon>Pseudomonadati</taxon>
        <taxon>Bacteroidota</taxon>
        <taxon>Cytophagia</taxon>
        <taxon>Cytophagales</taxon>
        <taxon>Spirosomataceae</taxon>
        <taxon>Ravibacter</taxon>
    </lineage>
</organism>
<comment type="similarity">
    <text evidence="1">Belongs to the ABC transporter superfamily.</text>
</comment>
<evidence type="ECO:0000256" key="3">
    <source>
        <dbReference type="ARBA" id="ARBA00022741"/>
    </source>
</evidence>
<dbReference type="SMART" id="SM00382">
    <property type="entry name" value="AAA"/>
    <property type="match status" value="1"/>
</dbReference>
<sequence length="237" mass="26080">MKIIETTDISRRYVMGAEIIDALKSVTLHINKGEYVAFMGPSGSGKSTLMNIIGCLDTPSTGRYILNGKDVSDMSDGELAGIRNKEIGFVFQTFNLLPRMSSLDNVALPLVYAGLSKGERTEKAMLALKNVGLENRAHHKPNELSGGQRQRVAVARALVNDPSILLADEPTGNLDSKTSYEIMDLFDQLYAKGNTIVMVTHEEDIAHYAHRIIRLRDGLVESDTINPNPTKAYIETN</sequence>
<keyword evidence="2" id="KW-0813">Transport</keyword>
<keyword evidence="8" id="KW-1185">Reference proteome</keyword>
<gene>
    <name evidence="7" type="ORF">GCM10023091_11680</name>
</gene>
<dbReference type="PANTHER" id="PTHR42798:SF6">
    <property type="entry name" value="CELL DIVISION ATP-BINDING PROTEIN FTSE"/>
    <property type="match status" value="1"/>
</dbReference>